<dbReference type="AlphaFoldDB" id="A0A0F9FAL1"/>
<reference evidence="1" key="1">
    <citation type="journal article" date="2015" name="Nature">
        <title>Complex archaea that bridge the gap between prokaryotes and eukaryotes.</title>
        <authorList>
            <person name="Spang A."/>
            <person name="Saw J.H."/>
            <person name="Jorgensen S.L."/>
            <person name="Zaremba-Niedzwiedzka K."/>
            <person name="Martijn J."/>
            <person name="Lind A.E."/>
            <person name="van Eijk R."/>
            <person name="Schleper C."/>
            <person name="Guy L."/>
            <person name="Ettema T.J."/>
        </authorList>
    </citation>
    <scope>NUCLEOTIDE SEQUENCE</scope>
</reference>
<evidence type="ECO:0000313" key="1">
    <source>
        <dbReference type="EMBL" id="KKL75526.1"/>
    </source>
</evidence>
<gene>
    <name evidence="1" type="ORF">LCGC14_2054010</name>
</gene>
<comment type="caution">
    <text evidence="1">The sequence shown here is derived from an EMBL/GenBank/DDBJ whole genome shotgun (WGS) entry which is preliminary data.</text>
</comment>
<name>A0A0F9FAL1_9ZZZZ</name>
<dbReference type="EMBL" id="LAZR01024325">
    <property type="protein sequence ID" value="KKL75526.1"/>
    <property type="molecule type" value="Genomic_DNA"/>
</dbReference>
<protein>
    <submittedName>
        <fullName evidence="1">Uncharacterized protein</fullName>
    </submittedName>
</protein>
<sequence>MPSISDRSRLPYEVNRYGCRVFVLIAIPQFVEGRCLDSEQILNLIARGKAVDEVIVNEMLRCGRQEHLLINWAFEALGSTRQGRQVGWAPEHVARDNWQYMVQHWETAGPDGHFILADRGQKEIYNPSRDPAIEMKQIVRRLCYSTWEA</sequence>
<accession>A0A0F9FAL1</accession>
<proteinExistence type="predicted"/>
<organism evidence="1">
    <name type="scientific">marine sediment metagenome</name>
    <dbReference type="NCBI Taxonomy" id="412755"/>
    <lineage>
        <taxon>unclassified sequences</taxon>
        <taxon>metagenomes</taxon>
        <taxon>ecological metagenomes</taxon>
    </lineage>
</organism>